<sequence length="200" mass="22556">MHQYHLTLLSICEVRWNSFGKVKLVTGEILLYSGKDNEEDHHEAGVALLLPKEAARSLMEWEPVSDRIIMARFKSRFQQVSIIMCYAPTNNAEEDTKDVFYSQLQTVVDRIPRRDMLILMGDMNAKVGSDNSGRERVMGRNGLGVMNENGELLDDFCAVNELAIGGTLFPHRRCHKATWVSPDLQCLFQSLDCGHAGAQL</sequence>
<dbReference type="SUPFAM" id="SSF56219">
    <property type="entry name" value="DNase I-like"/>
    <property type="match status" value="1"/>
</dbReference>
<reference evidence="1" key="1">
    <citation type="submission" date="2015-07" db="EMBL/GenBank/DDBJ databases">
        <title>MeaNS - Measles Nucleotide Surveillance Program.</title>
        <authorList>
            <person name="Tran T."/>
            <person name="Druce J."/>
        </authorList>
    </citation>
    <scope>NUCLEOTIDE SEQUENCE</scope>
    <source>
        <strain evidence="1">UCB-OBI-ISO-001</strain>
        <tissue evidence="1">Gonad</tissue>
    </source>
</reference>
<dbReference type="EMBL" id="KQ421056">
    <property type="protein sequence ID" value="KOF78524.1"/>
    <property type="molecule type" value="Genomic_DNA"/>
</dbReference>
<dbReference type="PANTHER" id="PTHR23227">
    <property type="entry name" value="BUCENTAUR RELATED"/>
    <property type="match status" value="1"/>
</dbReference>
<protein>
    <recommendedName>
        <fullName evidence="2">Endonuclease/exonuclease/phosphatase domain-containing protein</fullName>
    </recommendedName>
</protein>
<dbReference type="Gene3D" id="3.60.10.10">
    <property type="entry name" value="Endonuclease/exonuclease/phosphatase"/>
    <property type="match status" value="1"/>
</dbReference>
<dbReference type="InterPro" id="IPR027124">
    <property type="entry name" value="Swc5/CFDP1/2"/>
</dbReference>
<accession>A0A0L8GNS1</accession>
<evidence type="ECO:0000313" key="1">
    <source>
        <dbReference type="EMBL" id="KOF78524.1"/>
    </source>
</evidence>
<organism evidence="1">
    <name type="scientific">Octopus bimaculoides</name>
    <name type="common">California two-spotted octopus</name>
    <dbReference type="NCBI Taxonomy" id="37653"/>
    <lineage>
        <taxon>Eukaryota</taxon>
        <taxon>Metazoa</taxon>
        <taxon>Spiralia</taxon>
        <taxon>Lophotrochozoa</taxon>
        <taxon>Mollusca</taxon>
        <taxon>Cephalopoda</taxon>
        <taxon>Coleoidea</taxon>
        <taxon>Octopodiformes</taxon>
        <taxon>Octopoda</taxon>
        <taxon>Incirrata</taxon>
        <taxon>Octopodidae</taxon>
        <taxon>Octopus</taxon>
    </lineage>
</organism>
<dbReference type="STRING" id="37653.A0A0L8GNS1"/>
<dbReference type="PANTHER" id="PTHR23227:SF67">
    <property type="entry name" value="CRANIOFACIAL DEVELOPMENT PROTEIN 2-LIKE"/>
    <property type="match status" value="1"/>
</dbReference>
<dbReference type="CDD" id="cd09076">
    <property type="entry name" value="L1-EN"/>
    <property type="match status" value="1"/>
</dbReference>
<dbReference type="InterPro" id="IPR036691">
    <property type="entry name" value="Endo/exonu/phosph_ase_sf"/>
</dbReference>
<evidence type="ECO:0008006" key="2">
    <source>
        <dbReference type="Google" id="ProtNLM"/>
    </source>
</evidence>
<dbReference type="OrthoDB" id="6242193at2759"/>
<proteinExistence type="predicted"/>
<name>A0A0L8GNS1_OCTBM</name>
<dbReference type="AlphaFoldDB" id="A0A0L8GNS1"/>
<gene>
    <name evidence="1" type="ORF">OCBIM_22030669mg</name>
</gene>